<dbReference type="PRINTS" id="PR00449">
    <property type="entry name" value="RASTRNSFRMNG"/>
</dbReference>
<dbReference type="GO" id="GO:0090385">
    <property type="term" value="P:phagosome-lysosome fusion"/>
    <property type="evidence" value="ECO:0007669"/>
    <property type="project" value="TreeGrafter"/>
</dbReference>
<dbReference type="GO" id="GO:0003924">
    <property type="term" value="F:GTPase activity"/>
    <property type="evidence" value="ECO:0007669"/>
    <property type="project" value="InterPro"/>
</dbReference>
<dbReference type="SUPFAM" id="SSF52540">
    <property type="entry name" value="P-loop containing nucleoside triphosphate hydrolases"/>
    <property type="match status" value="1"/>
</dbReference>
<dbReference type="Gene3D" id="3.40.50.300">
    <property type="entry name" value="P-loop containing nucleotide triphosphate hydrolases"/>
    <property type="match status" value="1"/>
</dbReference>
<evidence type="ECO:0000256" key="3">
    <source>
        <dbReference type="ARBA" id="ARBA00023134"/>
    </source>
</evidence>
<evidence type="ECO:0000256" key="2">
    <source>
        <dbReference type="ARBA" id="ARBA00022741"/>
    </source>
</evidence>
<keyword evidence="2" id="KW-0547">Nucleotide-binding</keyword>
<keyword evidence="3" id="KW-0342">GTP-binding</keyword>
<dbReference type="AlphaFoldDB" id="A0AAD5MNU7"/>
<gene>
    <name evidence="4" type="primary">GLO-1_1</name>
    <name evidence="4" type="ORF">KIN20_006922</name>
</gene>
<dbReference type="Pfam" id="PF00071">
    <property type="entry name" value="Ras"/>
    <property type="match status" value="1"/>
</dbReference>
<dbReference type="PROSITE" id="PS51421">
    <property type="entry name" value="RAS"/>
    <property type="match status" value="1"/>
</dbReference>
<evidence type="ECO:0000256" key="1">
    <source>
        <dbReference type="ARBA" id="ARBA00006270"/>
    </source>
</evidence>
<comment type="similarity">
    <text evidence="1">Belongs to the small GTPase superfamily. Rab family.</text>
</comment>
<comment type="caution">
    <text evidence="4">The sequence shown here is derived from an EMBL/GenBank/DDBJ whole genome shotgun (WGS) entry which is preliminary data.</text>
</comment>
<dbReference type="InterPro" id="IPR027417">
    <property type="entry name" value="P-loop_NTPase"/>
</dbReference>
<dbReference type="PROSITE" id="PS51419">
    <property type="entry name" value="RAB"/>
    <property type="match status" value="1"/>
</dbReference>
<name>A0AAD5MNU7_PARTN</name>
<accession>A0AAD5MNU7</accession>
<dbReference type="GO" id="GO:0005764">
    <property type="term" value="C:lysosome"/>
    <property type="evidence" value="ECO:0007669"/>
    <property type="project" value="TreeGrafter"/>
</dbReference>
<dbReference type="GO" id="GO:0005525">
    <property type="term" value="F:GTP binding"/>
    <property type="evidence" value="ECO:0007669"/>
    <property type="project" value="UniProtKB-KW"/>
</dbReference>
<sequence length="188" mass="21405">MVHNSSLNGKIDFLFPQRRLARPDNVVAHLIRNTREKPNEEGQDRYGVMTRVYYKDAHAAVVVMDSTREQTLEGACRWKADLDQKVTLADGSHVPAILVANKCDMDNQIEEKDLDELRTENGFIAVIRASAKDNFGIQETFDTIVRKIISNEQSGQYEMVFTNRNGNLLLSDDLKERKNKHSHCCGIL</sequence>
<dbReference type="GO" id="GO:0005770">
    <property type="term" value="C:late endosome"/>
    <property type="evidence" value="ECO:0007669"/>
    <property type="project" value="TreeGrafter"/>
</dbReference>
<dbReference type="InterPro" id="IPR001806">
    <property type="entry name" value="Small_GTPase"/>
</dbReference>
<evidence type="ECO:0000313" key="5">
    <source>
        <dbReference type="Proteomes" id="UP001196413"/>
    </source>
</evidence>
<evidence type="ECO:0000313" key="4">
    <source>
        <dbReference type="EMBL" id="KAJ1350989.1"/>
    </source>
</evidence>
<dbReference type="GO" id="GO:0045335">
    <property type="term" value="C:phagocytic vesicle"/>
    <property type="evidence" value="ECO:0007669"/>
    <property type="project" value="TreeGrafter"/>
</dbReference>
<organism evidence="4 5">
    <name type="scientific">Parelaphostrongylus tenuis</name>
    <name type="common">Meningeal worm</name>
    <dbReference type="NCBI Taxonomy" id="148309"/>
    <lineage>
        <taxon>Eukaryota</taxon>
        <taxon>Metazoa</taxon>
        <taxon>Ecdysozoa</taxon>
        <taxon>Nematoda</taxon>
        <taxon>Chromadorea</taxon>
        <taxon>Rhabditida</taxon>
        <taxon>Rhabditina</taxon>
        <taxon>Rhabditomorpha</taxon>
        <taxon>Strongyloidea</taxon>
        <taxon>Metastrongylidae</taxon>
        <taxon>Parelaphostrongylus</taxon>
    </lineage>
</organism>
<protein>
    <submittedName>
        <fullName evidence="4">Ras</fullName>
    </submittedName>
</protein>
<reference evidence="4" key="1">
    <citation type="submission" date="2021-06" db="EMBL/GenBank/DDBJ databases">
        <title>Parelaphostrongylus tenuis whole genome reference sequence.</title>
        <authorList>
            <person name="Garwood T.J."/>
            <person name="Larsen P.A."/>
            <person name="Fountain-Jones N.M."/>
            <person name="Garbe J.R."/>
            <person name="Macchietto M.G."/>
            <person name="Kania S.A."/>
            <person name="Gerhold R.W."/>
            <person name="Richards J.E."/>
            <person name="Wolf T.M."/>
        </authorList>
    </citation>
    <scope>NUCLEOTIDE SEQUENCE</scope>
    <source>
        <strain evidence="4">MNPRO001-30</strain>
        <tissue evidence="4">Meninges</tissue>
    </source>
</reference>
<keyword evidence="5" id="KW-1185">Reference proteome</keyword>
<proteinExistence type="inferred from homology"/>
<dbReference type="Proteomes" id="UP001196413">
    <property type="component" value="Unassembled WGS sequence"/>
</dbReference>
<dbReference type="SMART" id="SM00175">
    <property type="entry name" value="RAB"/>
    <property type="match status" value="1"/>
</dbReference>
<dbReference type="PANTHER" id="PTHR47981">
    <property type="entry name" value="RAB FAMILY"/>
    <property type="match status" value="1"/>
</dbReference>
<dbReference type="PANTHER" id="PTHR47981:SF20">
    <property type="entry name" value="RAS-RELATED PROTEIN RAB-7A"/>
    <property type="match status" value="1"/>
</dbReference>
<dbReference type="EMBL" id="JAHQIW010000981">
    <property type="protein sequence ID" value="KAJ1350989.1"/>
    <property type="molecule type" value="Genomic_DNA"/>
</dbReference>
<dbReference type="GO" id="GO:0008333">
    <property type="term" value="P:endosome to lysosome transport"/>
    <property type="evidence" value="ECO:0007669"/>
    <property type="project" value="TreeGrafter"/>
</dbReference>
<dbReference type="SMART" id="SM00173">
    <property type="entry name" value="RAS"/>
    <property type="match status" value="1"/>
</dbReference>